<dbReference type="InterPro" id="IPR013083">
    <property type="entry name" value="Znf_RING/FYVE/PHD"/>
</dbReference>
<keyword evidence="2" id="KW-0479">Metal-binding</keyword>
<dbReference type="InterPro" id="IPR001841">
    <property type="entry name" value="Znf_RING"/>
</dbReference>
<accession>A0A6J8AW66</accession>
<dbReference type="GO" id="GO:0006915">
    <property type="term" value="P:apoptotic process"/>
    <property type="evidence" value="ECO:0007669"/>
    <property type="project" value="UniProtKB-UniRule"/>
</dbReference>
<evidence type="ECO:0000259" key="7">
    <source>
        <dbReference type="PROSITE" id="PS50089"/>
    </source>
</evidence>
<dbReference type="PROSITE" id="PS51135">
    <property type="entry name" value="CIDE_N"/>
    <property type="match status" value="1"/>
</dbReference>
<organism evidence="9 10">
    <name type="scientific">Mytilus coruscus</name>
    <name type="common">Sea mussel</name>
    <dbReference type="NCBI Taxonomy" id="42192"/>
    <lineage>
        <taxon>Eukaryota</taxon>
        <taxon>Metazoa</taxon>
        <taxon>Spiralia</taxon>
        <taxon>Lophotrochozoa</taxon>
        <taxon>Mollusca</taxon>
        <taxon>Bivalvia</taxon>
        <taxon>Autobranchia</taxon>
        <taxon>Pteriomorphia</taxon>
        <taxon>Mytilida</taxon>
        <taxon>Mytiloidea</taxon>
        <taxon>Mytilidae</taxon>
        <taxon>Mytilinae</taxon>
        <taxon>Mytilus</taxon>
    </lineage>
</organism>
<keyword evidence="3 5" id="KW-0863">Zinc-finger</keyword>
<dbReference type="SMART" id="SM00266">
    <property type="entry name" value="CAD"/>
    <property type="match status" value="1"/>
</dbReference>
<dbReference type="SUPFAM" id="SSF54277">
    <property type="entry name" value="CAD &amp; PB1 domains"/>
    <property type="match status" value="1"/>
</dbReference>
<dbReference type="Gene3D" id="3.30.40.10">
    <property type="entry name" value="Zinc/RING finger domain, C3HC4 (zinc finger)"/>
    <property type="match status" value="1"/>
</dbReference>
<evidence type="ECO:0000256" key="4">
    <source>
        <dbReference type="ARBA" id="ARBA00022833"/>
    </source>
</evidence>
<evidence type="ECO:0008006" key="11">
    <source>
        <dbReference type="Google" id="ProtNLM"/>
    </source>
</evidence>
<proteinExistence type="predicted"/>
<dbReference type="OrthoDB" id="6101856at2759"/>
<evidence type="ECO:0000256" key="6">
    <source>
        <dbReference type="PROSITE-ProRule" id="PRU00447"/>
    </source>
</evidence>
<dbReference type="GO" id="GO:0008270">
    <property type="term" value="F:zinc ion binding"/>
    <property type="evidence" value="ECO:0007669"/>
    <property type="project" value="UniProtKB-KW"/>
</dbReference>
<sequence length="426" mass="47962">MEHQVPKRPYRVTDSLRRGRKGIAASSYENIMQQYKLQKKIFSLMREKLYTVLLGHVHCHGFIPYKSRIMILRIANFYIQSGKVADRFQFSQMFLKLLVEDDGTEIDAEFFELLPSNTHLMVIKAGEEWNPEPQPSTSQSAEPCLNNESQRVNEMVGKIRKAEVGSKRTVSQNVTTYIGWLHYCYLNAKYVMVKNTKKQQNVGPRPVVLSRNIAEEQLMTLLRKTFFTRGRSVKGMASNMEFAFGNVKGIQIADISDLLSMNKPHIYLLSKEKIPDMAVYSSDSDELMDPQMTTSATGYTPQYTSPNAMIMHGASSSLGTPNFSLNSTAQPPPVQQSMCTLSTICNTPVLSRQGTSRWNESGTPEVCLNSRNKCCICYDMDINAFLVPCAHKFCFPCATRVKTTGQPCPICRTDITNVGSLVSSDM</sequence>
<dbReference type="Pfam" id="PF02017">
    <property type="entry name" value="CIDE-N"/>
    <property type="match status" value="1"/>
</dbReference>
<dbReference type="PROSITE" id="PS50089">
    <property type="entry name" value="ZF_RING_2"/>
    <property type="match status" value="1"/>
</dbReference>
<dbReference type="Gene3D" id="3.10.20.10">
    <property type="match status" value="1"/>
</dbReference>
<dbReference type="Proteomes" id="UP000507470">
    <property type="component" value="Unassembled WGS sequence"/>
</dbReference>
<reference evidence="9 10" key="1">
    <citation type="submission" date="2020-06" db="EMBL/GenBank/DDBJ databases">
        <authorList>
            <person name="Li R."/>
            <person name="Bekaert M."/>
        </authorList>
    </citation>
    <scope>NUCLEOTIDE SEQUENCE [LARGE SCALE GENOMIC DNA]</scope>
    <source>
        <strain evidence="10">wild</strain>
    </source>
</reference>
<evidence type="ECO:0000256" key="5">
    <source>
        <dbReference type="PROSITE-ProRule" id="PRU00175"/>
    </source>
</evidence>
<dbReference type="PANTHER" id="PTHR12306:SF15">
    <property type="entry name" value="DNAATION FACTOR-RELATED PROTEIN 1, ISOFORM B-RELATED"/>
    <property type="match status" value="1"/>
</dbReference>
<dbReference type="InterPro" id="IPR003508">
    <property type="entry name" value="CIDE-N_dom"/>
</dbReference>
<evidence type="ECO:0000256" key="2">
    <source>
        <dbReference type="ARBA" id="ARBA00022723"/>
    </source>
</evidence>
<evidence type="ECO:0000256" key="3">
    <source>
        <dbReference type="ARBA" id="ARBA00022771"/>
    </source>
</evidence>
<keyword evidence="4" id="KW-0862">Zinc</keyword>
<dbReference type="InterPro" id="IPR017907">
    <property type="entry name" value="Znf_RING_CS"/>
</dbReference>
<dbReference type="PANTHER" id="PTHR12306">
    <property type="entry name" value="CELL DEATH ACTIVATOR CIDE"/>
    <property type="match status" value="1"/>
</dbReference>
<evidence type="ECO:0000256" key="1">
    <source>
        <dbReference type="ARBA" id="ARBA00022703"/>
    </source>
</evidence>
<dbReference type="PROSITE" id="PS00518">
    <property type="entry name" value="ZF_RING_1"/>
    <property type="match status" value="1"/>
</dbReference>
<dbReference type="SMART" id="SM00184">
    <property type="entry name" value="RING"/>
    <property type="match status" value="1"/>
</dbReference>
<protein>
    <recommendedName>
        <fullName evidence="11">RING-type domain-containing protein</fullName>
    </recommendedName>
</protein>
<dbReference type="SUPFAM" id="SSF57850">
    <property type="entry name" value="RING/U-box"/>
    <property type="match status" value="1"/>
</dbReference>
<keyword evidence="1 6" id="KW-0053">Apoptosis</keyword>
<evidence type="ECO:0000313" key="10">
    <source>
        <dbReference type="Proteomes" id="UP000507470"/>
    </source>
</evidence>
<evidence type="ECO:0000259" key="8">
    <source>
        <dbReference type="PROSITE" id="PS51135"/>
    </source>
</evidence>
<feature type="domain" description="CIDE-N" evidence="8">
    <location>
        <begin position="6"/>
        <end position="131"/>
    </location>
</feature>
<feature type="domain" description="RING-type" evidence="7">
    <location>
        <begin position="374"/>
        <end position="412"/>
    </location>
</feature>
<dbReference type="EMBL" id="CACVKT020002119">
    <property type="protein sequence ID" value="CAC5375175.1"/>
    <property type="molecule type" value="Genomic_DNA"/>
</dbReference>
<keyword evidence="10" id="KW-1185">Reference proteome</keyword>
<name>A0A6J8AW66_MYTCO</name>
<evidence type="ECO:0000313" key="9">
    <source>
        <dbReference type="EMBL" id="CAC5375175.1"/>
    </source>
</evidence>
<dbReference type="Pfam" id="PF13920">
    <property type="entry name" value="zf-C3HC4_3"/>
    <property type="match status" value="1"/>
</dbReference>
<dbReference type="GO" id="GO:0042981">
    <property type="term" value="P:regulation of apoptotic process"/>
    <property type="evidence" value="ECO:0007669"/>
    <property type="project" value="TreeGrafter"/>
</dbReference>
<gene>
    <name evidence="9" type="ORF">MCOR_12279</name>
</gene>
<dbReference type="AlphaFoldDB" id="A0A6J8AW66"/>